<dbReference type="GO" id="GO:0016671">
    <property type="term" value="F:oxidoreductase activity, acting on a sulfur group of donors, disulfide as acceptor"/>
    <property type="evidence" value="ECO:0007669"/>
    <property type="project" value="InterPro"/>
</dbReference>
<dbReference type="SUPFAM" id="SSF52833">
    <property type="entry name" value="Thioredoxin-like"/>
    <property type="match status" value="1"/>
</dbReference>
<protein>
    <submittedName>
        <fullName evidence="5">Uncharacterized protein LOC18597475</fullName>
    </submittedName>
</protein>
<evidence type="ECO:0000256" key="3">
    <source>
        <dbReference type="SAM" id="SignalP"/>
    </source>
</evidence>
<dbReference type="AlphaFoldDB" id="A0AB32V2M7"/>
<feature type="chain" id="PRO_5044201632" evidence="3">
    <location>
        <begin position="22"/>
        <end position="541"/>
    </location>
</feature>
<dbReference type="Pfam" id="PF03227">
    <property type="entry name" value="GILT"/>
    <property type="match status" value="2"/>
</dbReference>
<keyword evidence="3" id="KW-0732">Signal</keyword>
<dbReference type="PANTHER" id="PTHR13234:SF78">
    <property type="entry name" value="GAMMA-INTERFERON-INDUCIBLE LYSOSOMAL THIOL REDUCTASE-LIKE"/>
    <property type="match status" value="1"/>
</dbReference>
<sequence length="541" mass="61052">MANVRLFCIIVASLPFMFVSASHSSLDYDNVKTLSPAINNEKVNLSLYYETLCPYCASFISDNLVKVFQNDLDTIVNLRLVPWGNAFIVGNRNQCQHGEEECYLNTIHSCVIYLWPDVQKTHFEFIDCTEKQNLKRGPVTTKEELWEPCCEKLILSEDRIKECYNSGYGNKLQRQYANETASLNPPHDYVPWVVVNNQPIRDDFVNFVKYVCQAYKGDHVPVACKAQSSNVSSAKMANKIHPGCCTTEIFRNSAPPAAAKTGPGIMASSQLLPFLLLSLLIILICPSHSSPENNVTESQSHSKPERVNLSLYYESLCPYCRSFIVNQLVKVFNSDLLNIINLRLVPWGNAKVVKPDKTINCQHGEDECYLNTIHACAINIWPDLRKHFNFIYCTENQGVHIKDGQHSDGADAVWKACSARLGMDQKLIKKCYDSGYGRKLLLQYATETNNLHPKHLYVPWVTVNNQPLFDKYENFVTYVCNAYKDKALPNACKSHSPKETEEESSIYPVCYPDSASFIPAKEIPNSAVTSLVQGKKIEAPA</sequence>
<dbReference type="InterPro" id="IPR036249">
    <property type="entry name" value="Thioredoxin-like_sf"/>
</dbReference>
<dbReference type="GeneID" id="18597475"/>
<dbReference type="InterPro" id="IPR004911">
    <property type="entry name" value="Interferon-induced_GILT"/>
</dbReference>
<name>A0AB32V2M7_THECC</name>
<evidence type="ECO:0000313" key="4">
    <source>
        <dbReference type="Proteomes" id="UP000694886"/>
    </source>
</evidence>
<dbReference type="PANTHER" id="PTHR13234">
    <property type="entry name" value="GAMMA-INTERFERON INDUCIBLE LYSOSOMAL THIOL REDUCTASE GILT"/>
    <property type="match status" value="1"/>
</dbReference>
<keyword evidence="2" id="KW-0325">Glycoprotein</keyword>
<feature type="signal peptide" evidence="3">
    <location>
        <begin position="1"/>
        <end position="21"/>
    </location>
</feature>
<proteinExistence type="inferred from homology"/>
<accession>A0AB32V2M7</accession>
<gene>
    <name evidence="5" type="primary">LOC18597475</name>
</gene>
<organism evidence="4 5">
    <name type="scientific">Theobroma cacao</name>
    <name type="common">Cacao</name>
    <name type="synonym">Cocoa</name>
    <dbReference type="NCBI Taxonomy" id="3641"/>
    <lineage>
        <taxon>Eukaryota</taxon>
        <taxon>Viridiplantae</taxon>
        <taxon>Streptophyta</taxon>
        <taxon>Embryophyta</taxon>
        <taxon>Tracheophyta</taxon>
        <taxon>Spermatophyta</taxon>
        <taxon>Magnoliopsida</taxon>
        <taxon>eudicotyledons</taxon>
        <taxon>Gunneridae</taxon>
        <taxon>Pentapetalae</taxon>
        <taxon>rosids</taxon>
        <taxon>malvids</taxon>
        <taxon>Malvales</taxon>
        <taxon>Malvaceae</taxon>
        <taxon>Byttnerioideae</taxon>
        <taxon>Theobroma</taxon>
    </lineage>
</organism>
<reference evidence="4" key="1">
    <citation type="journal article" date="1997" name="Nucleic Acids Res.">
        <title>tRNAscan-SE: a program for improved detection of transfer RNA genes in genomic sequence.</title>
        <authorList>
            <person name="Lowe T.M."/>
            <person name="Eddy S.R."/>
        </authorList>
    </citation>
    <scope>NUCLEOTIDE SEQUENCE [LARGE SCALE GENOMIC DNA]</scope>
    <source>
        <strain evidence="4">r\B97-61/B2</strain>
    </source>
</reference>
<comment type="similarity">
    <text evidence="1">Belongs to the GILT family.</text>
</comment>
<evidence type="ECO:0000256" key="2">
    <source>
        <dbReference type="ARBA" id="ARBA00023180"/>
    </source>
</evidence>
<dbReference type="Gene3D" id="3.40.30.10">
    <property type="entry name" value="Glutaredoxin"/>
    <property type="match status" value="1"/>
</dbReference>
<dbReference type="KEGG" id="tcc:18597475"/>
<dbReference type="RefSeq" id="XP_007026603.2">
    <property type="nucleotide sequence ID" value="XM_007026541.2"/>
</dbReference>
<evidence type="ECO:0000313" key="5">
    <source>
        <dbReference type="RefSeq" id="XP_007026603.2"/>
    </source>
</evidence>
<dbReference type="Gramene" id="Tc05v2_t000760.1">
    <property type="protein sequence ID" value="Tc05v2_p000760.1"/>
    <property type="gene ID" value="Tc05v2_g000760"/>
</dbReference>
<reference evidence="5" key="2">
    <citation type="submission" date="2025-08" db="UniProtKB">
        <authorList>
            <consortium name="RefSeq"/>
        </authorList>
    </citation>
    <scope>IDENTIFICATION</scope>
</reference>
<dbReference type="Proteomes" id="UP000694886">
    <property type="component" value="Chromosome 5"/>
</dbReference>
<evidence type="ECO:0000256" key="1">
    <source>
        <dbReference type="ARBA" id="ARBA00005679"/>
    </source>
</evidence>